<dbReference type="GO" id="GO:0006355">
    <property type="term" value="P:regulation of DNA-templated transcription"/>
    <property type="evidence" value="ECO:0000318"/>
    <property type="project" value="GO_Central"/>
</dbReference>
<feature type="domain" description="Myb-like" evidence="3">
    <location>
        <begin position="81"/>
        <end position="131"/>
    </location>
</feature>
<evidence type="ECO:0000259" key="4">
    <source>
        <dbReference type="PROSITE" id="PS51294"/>
    </source>
</evidence>
<dbReference type="FunFam" id="1.10.10.60:FF:000010">
    <property type="entry name" value="Transcriptional activator Myb isoform A"/>
    <property type="match status" value="1"/>
</dbReference>
<dbReference type="Gene3D" id="1.10.10.60">
    <property type="entry name" value="Homeodomain-like"/>
    <property type="match status" value="2"/>
</dbReference>
<protein>
    <submittedName>
        <fullName evidence="5">Myb-like DNA-binding domain containing protein</fullName>
    </submittedName>
</protein>
<dbReference type="CDD" id="cd00167">
    <property type="entry name" value="SANT"/>
    <property type="match status" value="2"/>
</dbReference>
<dbReference type="InterPro" id="IPR017930">
    <property type="entry name" value="Myb_dom"/>
</dbReference>
<dbReference type="VEuPathDB" id="TrichDB:TVAG_382510"/>
<keyword evidence="6" id="KW-1185">Reference proteome</keyword>
<dbReference type="OrthoDB" id="2143914at2759"/>
<organism evidence="5 6">
    <name type="scientific">Trichomonas vaginalis (strain ATCC PRA-98 / G3)</name>
    <dbReference type="NCBI Taxonomy" id="412133"/>
    <lineage>
        <taxon>Eukaryota</taxon>
        <taxon>Metamonada</taxon>
        <taxon>Parabasalia</taxon>
        <taxon>Trichomonadida</taxon>
        <taxon>Trichomonadidae</taxon>
        <taxon>Trichomonas</taxon>
    </lineage>
</organism>
<dbReference type="InParanoid" id="A2FBS7"/>
<evidence type="ECO:0000259" key="3">
    <source>
        <dbReference type="PROSITE" id="PS50090"/>
    </source>
</evidence>
<dbReference type="PROSITE" id="PS50090">
    <property type="entry name" value="MYB_LIKE"/>
    <property type="match status" value="2"/>
</dbReference>
<dbReference type="Pfam" id="PF13921">
    <property type="entry name" value="Myb_DNA-bind_6"/>
    <property type="match status" value="1"/>
</dbReference>
<keyword evidence="2 5" id="KW-0238">DNA-binding</keyword>
<dbReference type="InterPro" id="IPR001005">
    <property type="entry name" value="SANT/Myb"/>
</dbReference>
<dbReference type="VEuPathDB" id="TrichDB:TVAGG3_0642960"/>
<name>A2FBS7_TRIV3</name>
<evidence type="ECO:0000256" key="1">
    <source>
        <dbReference type="ARBA" id="ARBA00022737"/>
    </source>
</evidence>
<dbReference type="PANTHER" id="PTHR45614">
    <property type="entry name" value="MYB PROTEIN-RELATED"/>
    <property type="match status" value="1"/>
</dbReference>
<proteinExistence type="predicted"/>
<dbReference type="SMART" id="SM00717">
    <property type="entry name" value="SANT"/>
    <property type="match status" value="2"/>
</dbReference>
<dbReference type="GO" id="GO:0000981">
    <property type="term" value="F:DNA-binding transcription factor activity, RNA polymerase II-specific"/>
    <property type="evidence" value="ECO:0000318"/>
    <property type="project" value="GO_Central"/>
</dbReference>
<dbReference type="GO" id="GO:0000978">
    <property type="term" value="F:RNA polymerase II cis-regulatory region sequence-specific DNA binding"/>
    <property type="evidence" value="ECO:0000318"/>
    <property type="project" value="GO_Central"/>
</dbReference>
<dbReference type="InterPro" id="IPR009057">
    <property type="entry name" value="Homeodomain-like_sf"/>
</dbReference>
<dbReference type="InterPro" id="IPR050560">
    <property type="entry name" value="MYB_TF"/>
</dbReference>
<dbReference type="STRING" id="5722.A2FBS7"/>
<dbReference type="SMR" id="A2FBS7"/>
<dbReference type="eggNOG" id="KOG0048">
    <property type="taxonomic scope" value="Eukaryota"/>
</dbReference>
<sequence>MEDELQLLLAKLSDHEKELLRTYFLNQNVHSKVRSQFTKEEDAKLIQLVQKYTANNFNAIAKELPGRSVRQCRERWKHYLSPSVRNTPWTEDEDNLLRMKYYELGPKWVEISSYFQNRTDVNIKNRWIVLMRKDSKNILSVSHAKRSPPTVVGEIHHGIAFDSIDFTYDNSQMSFDSNFEPQQLSIEENFL</sequence>
<dbReference type="KEGG" id="tva:4755407"/>
<dbReference type="AlphaFoldDB" id="A2FBS7"/>
<feature type="domain" description="HTH myb-type" evidence="4">
    <location>
        <begin position="88"/>
        <end position="135"/>
    </location>
</feature>
<evidence type="ECO:0000313" key="6">
    <source>
        <dbReference type="Proteomes" id="UP000001542"/>
    </source>
</evidence>
<accession>A2FBS7</accession>
<reference evidence="5" key="1">
    <citation type="submission" date="2006-10" db="EMBL/GenBank/DDBJ databases">
        <authorList>
            <person name="Amadeo P."/>
            <person name="Zhao Q."/>
            <person name="Wortman J."/>
            <person name="Fraser-Liggett C."/>
            <person name="Carlton J."/>
        </authorList>
    </citation>
    <scope>NUCLEOTIDE SEQUENCE</scope>
    <source>
        <strain evidence="5">G3</strain>
    </source>
</reference>
<dbReference type="PANTHER" id="PTHR45614:SF253">
    <property type="entry name" value="CHROMOSOME UNDETERMINED SCAFFOLD_38, WHOLE GENOME SHOTGUN SEQUENCE"/>
    <property type="match status" value="1"/>
</dbReference>
<reference evidence="5" key="2">
    <citation type="journal article" date="2007" name="Science">
        <title>Draft genome sequence of the sexually transmitted pathogen Trichomonas vaginalis.</title>
        <authorList>
            <person name="Carlton J.M."/>
            <person name="Hirt R.P."/>
            <person name="Silva J.C."/>
            <person name="Delcher A.L."/>
            <person name="Schatz M."/>
            <person name="Zhao Q."/>
            <person name="Wortman J.R."/>
            <person name="Bidwell S.L."/>
            <person name="Alsmark U.C.M."/>
            <person name="Besteiro S."/>
            <person name="Sicheritz-Ponten T."/>
            <person name="Noel C.J."/>
            <person name="Dacks J.B."/>
            <person name="Foster P.G."/>
            <person name="Simillion C."/>
            <person name="Van de Peer Y."/>
            <person name="Miranda-Saavedra D."/>
            <person name="Barton G.J."/>
            <person name="Westrop G.D."/>
            <person name="Mueller S."/>
            <person name="Dessi D."/>
            <person name="Fiori P.L."/>
            <person name="Ren Q."/>
            <person name="Paulsen I."/>
            <person name="Zhang H."/>
            <person name="Bastida-Corcuera F.D."/>
            <person name="Simoes-Barbosa A."/>
            <person name="Brown M.T."/>
            <person name="Hayes R.D."/>
            <person name="Mukherjee M."/>
            <person name="Okumura C.Y."/>
            <person name="Schneider R."/>
            <person name="Smith A.J."/>
            <person name="Vanacova S."/>
            <person name="Villalvazo M."/>
            <person name="Haas B.J."/>
            <person name="Pertea M."/>
            <person name="Feldblyum T.V."/>
            <person name="Utterback T.R."/>
            <person name="Shu C.L."/>
            <person name="Osoegawa K."/>
            <person name="de Jong P.J."/>
            <person name="Hrdy I."/>
            <person name="Horvathova L."/>
            <person name="Zubacova Z."/>
            <person name="Dolezal P."/>
            <person name="Malik S.B."/>
            <person name="Logsdon J.M. Jr."/>
            <person name="Henze K."/>
            <person name="Gupta A."/>
            <person name="Wang C.C."/>
            <person name="Dunne R.L."/>
            <person name="Upcroft J.A."/>
            <person name="Upcroft P."/>
            <person name="White O."/>
            <person name="Salzberg S.L."/>
            <person name="Tang P."/>
            <person name="Chiu C.-H."/>
            <person name="Lee Y.-S."/>
            <person name="Embley T.M."/>
            <person name="Coombs G.H."/>
            <person name="Mottram J.C."/>
            <person name="Tachezy J."/>
            <person name="Fraser-Liggett C.M."/>
            <person name="Johnson P.J."/>
        </authorList>
    </citation>
    <scope>NUCLEOTIDE SEQUENCE [LARGE SCALE GENOMIC DNA]</scope>
    <source>
        <strain evidence="5">G3</strain>
    </source>
</reference>
<dbReference type="EMBL" id="DS113707">
    <property type="protein sequence ID" value="EAX97627.1"/>
    <property type="molecule type" value="Genomic_DNA"/>
</dbReference>
<evidence type="ECO:0000256" key="2">
    <source>
        <dbReference type="ARBA" id="ARBA00023125"/>
    </source>
</evidence>
<dbReference type="PROSITE" id="PS51294">
    <property type="entry name" value="HTH_MYB"/>
    <property type="match status" value="2"/>
</dbReference>
<keyword evidence="1" id="KW-0677">Repeat</keyword>
<dbReference type="RefSeq" id="XP_001310557.1">
    <property type="nucleotide sequence ID" value="XM_001310556.1"/>
</dbReference>
<dbReference type="Proteomes" id="UP000001542">
    <property type="component" value="Unassembled WGS sequence"/>
</dbReference>
<feature type="domain" description="Myb-like" evidence="3">
    <location>
        <begin position="34"/>
        <end position="80"/>
    </location>
</feature>
<dbReference type="SUPFAM" id="SSF46689">
    <property type="entry name" value="Homeodomain-like"/>
    <property type="match status" value="1"/>
</dbReference>
<feature type="domain" description="HTH myb-type" evidence="4">
    <location>
        <begin position="31"/>
        <end position="84"/>
    </location>
</feature>
<dbReference type="GO" id="GO:0005634">
    <property type="term" value="C:nucleus"/>
    <property type="evidence" value="ECO:0000318"/>
    <property type="project" value="GO_Central"/>
</dbReference>
<evidence type="ECO:0000313" key="5">
    <source>
        <dbReference type="EMBL" id="EAX97627.1"/>
    </source>
</evidence>
<gene>
    <name evidence="5" type="ORF">TVAG_382510</name>
</gene>